<keyword evidence="4" id="KW-1185">Reference proteome</keyword>
<reference evidence="3 4" key="1">
    <citation type="submission" date="2024-02" db="EMBL/GenBank/DDBJ databases">
        <title>High-quality chromosome-scale genome assembly of Pensacola bahiagrass (Paspalum notatum Flugge var. saurae).</title>
        <authorList>
            <person name="Vega J.M."/>
            <person name="Podio M."/>
            <person name="Orjuela J."/>
            <person name="Siena L.A."/>
            <person name="Pessino S.C."/>
            <person name="Combes M.C."/>
            <person name="Mariac C."/>
            <person name="Albertini E."/>
            <person name="Pupilli F."/>
            <person name="Ortiz J.P.A."/>
            <person name="Leblanc O."/>
        </authorList>
    </citation>
    <scope>NUCLEOTIDE SEQUENCE [LARGE SCALE GENOMIC DNA]</scope>
    <source>
        <strain evidence="3">R1</strain>
        <tissue evidence="3">Leaf</tissue>
    </source>
</reference>
<evidence type="ECO:0000313" key="3">
    <source>
        <dbReference type="EMBL" id="WVZ86562.1"/>
    </source>
</evidence>
<feature type="compositionally biased region" description="Acidic residues" evidence="1">
    <location>
        <begin position="1"/>
        <end position="10"/>
    </location>
</feature>
<dbReference type="PANTHER" id="PTHR46142">
    <property type="match status" value="1"/>
</dbReference>
<dbReference type="PROSITE" id="PS51819">
    <property type="entry name" value="VOC"/>
    <property type="match status" value="1"/>
</dbReference>
<feature type="region of interest" description="Disordered" evidence="1">
    <location>
        <begin position="1"/>
        <end position="22"/>
    </location>
</feature>
<sequence>MDFHDGDEEAEAHSGSAEHGQAAQAPLPLVRLNHVSFQCESVEASVDFYQRVLGFEPVKRPASLDFAGAWLHKYGMGIHLLQRGLDSGSINAPAAAARPPPAINPKGNHISFQCTDMGLMKARLGELRLEFVAARVRDGDTVVEQLFFHDPDGNVIEMCDCEKLPVIPLAGLRPKPMVPVGRAVVPR</sequence>
<protein>
    <recommendedName>
        <fullName evidence="2">VOC domain-containing protein</fullName>
    </recommendedName>
</protein>
<dbReference type="EMBL" id="CP144751">
    <property type="protein sequence ID" value="WVZ86562.1"/>
    <property type="molecule type" value="Genomic_DNA"/>
</dbReference>
<gene>
    <name evidence="3" type="ORF">U9M48_033321</name>
</gene>
<feature type="domain" description="VOC" evidence="2">
    <location>
        <begin position="31"/>
        <end position="161"/>
    </location>
</feature>
<name>A0AAQ3X5W2_PASNO</name>
<dbReference type="Proteomes" id="UP001341281">
    <property type="component" value="Chromosome 07"/>
</dbReference>
<dbReference type="InterPro" id="IPR004360">
    <property type="entry name" value="Glyas_Fos-R_dOase_dom"/>
</dbReference>
<evidence type="ECO:0000256" key="1">
    <source>
        <dbReference type="SAM" id="MobiDB-lite"/>
    </source>
</evidence>
<dbReference type="InterPro" id="IPR029068">
    <property type="entry name" value="Glyas_Bleomycin-R_OHBP_Dase"/>
</dbReference>
<organism evidence="3 4">
    <name type="scientific">Paspalum notatum var. saurae</name>
    <dbReference type="NCBI Taxonomy" id="547442"/>
    <lineage>
        <taxon>Eukaryota</taxon>
        <taxon>Viridiplantae</taxon>
        <taxon>Streptophyta</taxon>
        <taxon>Embryophyta</taxon>
        <taxon>Tracheophyta</taxon>
        <taxon>Spermatophyta</taxon>
        <taxon>Magnoliopsida</taxon>
        <taxon>Liliopsida</taxon>
        <taxon>Poales</taxon>
        <taxon>Poaceae</taxon>
        <taxon>PACMAD clade</taxon>
        <taxon>Panicoideae</taxon>
        <taxon>Andropogonodae</taxon>
        <taxon>Paspaleae</taxon>
        <taxon>Paspalinae</taxon>
        <taxon>Paspalum</taxon>
    </lineage>
</organism>
<accession>A0AAQ3X5W2</accession>
<dbReference type="SUPFAM" id="SSF54593">
    <property type="entry name" value="Glyoxalase/Bleomycin resistance protein/Dihydroxybiphenyl dioxygenase"/>
    <property type="match status" value="1"/>
</dbReference>
<evidence type="ECO:0000313" key="4">
    <source>
        <dbReference type="Proteomes" id="UP001341281"/>
    </source>
</evidence>
<dbReference type="Gene3D" id="3.10.180.10">
    <property type="entry name" value="2,3-Dihydroxybiphenyl 1,2-Dioxygenase, domain 1"/>
    <property type="match status" value="1"/>
</dbReference>
<evidence type="ECO:0000259" key="2">
    <source>
        <dbReference type="PROSITE" id="PS51819"/>
    </source>
</evidence>
<dbReference type="PANTHER" id="PTHR46142:SF4">
    <property type="entry name" value="OS04G0538900 PROTEIN"/>
    <property type="match status" value="1"/>
</dbReference>
<proteinExistence type="predicted"/>
<dbReference type="Pfam" id="PF00903">
    <property type="entry name" value="Glyoxalase"/>
    <property type="match status" value="1"/>
</dbReference>
<dbReference type="InterPro" id="IPR037523">
    <property type="entry name" value="VOC_core"/>
</dbReference>
<dbReference type="AlphaFoldDB" id="A0AAQ3X5W2"/>